<dbReference type="OrthoDB" id="3978317at2759"/>
<protein>
    <submittedName>
        <fullName evidence="1">HBL176Cp</fullName>
    </submittedName>
</protein>
<reference evidence="1 2" key="1">
    <citation type="submission" date="2016-01" db="EMBL/GenBank/DDBJ databases">
        <title>Genome sequence of the yeast Holleya sinecauda.</title>
        <authorList>
            <person name="Dietrich F.S."/>
        </authorList>
    </citation>
    <scope>NUCLEOTIDE SEQUENCE [LARGE SCALE GENOMIC DNA]</scope>
    <source>
        <strain evidence="1 2">ATCC 58844</strain>
    </source>
</reference>
<evidence type="ECO:0000313" key="1">
    <source>
        <dbReference type="EMBL" id="AMD18726.1"/>
    </source>
</evidence>
<dbReference type="AlphaFoldDB" id="A0A125RDV9"/>
<dbReference type="GeneID" id="28721885"/>
<name>A0A125RDV9_9SACH</name>
<dbReference type="Proteomes" id="UP000243052">
    <property type="component" value="Chromosome ii"/>
</dbReference>
<sequence>MQSLYKLSNKSQFQSSESTGSTMSFLASAPVELTTVAGYNDFLRSHKSRSTSTLFSDDGSLGYVMEDGRILATITGEARHSLIGLFLSPSGNFS</sequence>
<accession>A0A125RDV9</accession>
<organism evidence="1 2">
    <name type="scientific">Eremothecium sinecaudum</name>
    <dbReference type="NCBI Taxonomy" id="45286"/>
    <lineage>
        <taxon>Eukaryota</taxon>
        <taxon>Fungi</taxon>
        <taxon>Dikarya</taxon>
        <taxon>Ascomycota</taxon>
        <taxon>Saccharomycotina</taxon>
        <taxon>Saccharomycetes</taxon>
        <taxon>Saccharomycetales</taxon>
        <taxon>Saccharomycetaceae</taxon>
        <taxon>Eremothecium</taxon>
    </lineage>
</organism>
<dbReference type="EMBL" id="CP014242">
    <property type="protein sequence ID" value="AMD18726.1"/>
    <property type="molecule type" value="Genomic_DNA"/>
</dbReference>
<proteinExistence type="predicted"/>
<gene>
    <name evidence="1" type="ORF">AW171_hschr2242</name>
</gene>
<keyword evidence="2" id="KW-1185">Reference proteome</keyword>
<evidence type="ECO:0000313" key="2">
    <source>
        <dbReference type="Proteomes" id="UP000243052"/>
    </source>
</evidence>
<dbReference type="RefSeq" id="XP_017985722.1">
    <property type="nucleotide sequence ID" value="XM_018130182.1"/>
</dbReference>